<dbReference type="PANTHER" id="PTHR42798">
    <property type="entry name" value="LIPOPROTEIN-RELEASING SYSTEM ATP-BINDING PROTEIN LOLD"/>
    <property type="match status" value="1"/>
</dbReference>
<dbReference type="InterPro" id="IPR027417">
    <property type="entry name" value="P-loop_NTPase"/>
</dbReference>
<dbReference type="InterPro" id="IPR003439">
    <property type="entry name" value="ABC_transporter-like_ATP-bd"/>
</dbReference>
<evidence type="ECO:0000256" key="1">
    <source>
        <dbReference type="ARBA" id="ARBA00005417"/>
    </source>
</evidence>
<dbReference type="PROSITE" id="PS00211">
    <property type="entry name" value="ABC_TRANSPORTER_1"/>
    <property type="match status" value="1"/>
</dbReference>
<evidence type="ECO:0000313" key="6">
    <source>
        <dbReference type="EMBL" id="MBM7717630.1"/>
    </source>
</evidence>
<accession>A0ABS2RE45</accession>
<organism evidence="6 7">
    <name type="scientific">Siminovitchia thermophila</name>
    <dbReference type="NCBI Taxonomy" id="1245522"/>
    <lineage>
        <taxon>Bacteria</taxon>
        <taxon>Bacillati</taxon>
        <taxon>Bacillota</taxon>
        <taxon>Bacilli</taxon>
        <taxon>Bacillales</taxon>
        <taxon>Bacillaceae</taxon>
        <taxon>Siminovitchia</taxon>
    </lineage>
</organism>
<comment type="similarity">
    <text evidence="1">Belongs to the ABC transporter superfamily.</text>
</comment>
<dbReference type="InterPro" id="IPR017871">
    <property type="entry name" value="ABC_transporter-like_CS"/>
</dbReference>
<dbReference type="InterPro" id="IPR017911">
    <property type="entry name" value="MacB-like_ATP-bd"/>
</dbReference>
<keyword evidence="3" id="KW-0547">Nucleotide-binding</keyword>
<feature type="domain" description="ABC transporter" evidence="5">
    <location>
        <begin position="2"/>
        <end position="224"/>
    </location>
</feature>
<proteinExistence type="inferred from homology"/>
<evidence type="ECO:0000313" key="7">
    <source>
        <dbReference type="Proteomes" id="UP000823485"/>
    </source>
</evidence>
<dbReference type="GO" id="GO:0005524">
    <property type="term" value="F:ATP binding"/>
    <property type="evidence" value="ECO:0007669"/>
    <property type="project" value="UniProtKB-KW"/>
</dbReference>
<dbReference type="PROSITE" id="PS50893">
    <property type="entry name" value="ABC_TRANSPORTER_2"/>
    <property type="match status" value="1"/>
</dbReference>
<dbReference type="Proteomes" id="UP000823485">
    <property type="component" value="Unassembled WGS sequence"/>
</dbReference>
<dbReference type="RefSeq" id="WP_205180379.1">
    <property type="nucleotide sequence ID" value="NZ_JAFBFH010000061.1"/>
</dbReference>
<gene>
    <name evidence="6" type="ORF">JOC94_004661</name>
</gene>
<dbReference type="Gene3D" id="3.40.50.300">
    <property type="entry name" value="P-loop containing nucleotide triphosphate hydrolases"/>
    <property type="match status" value="1"/>
</dbReference>
<reference evidence="6 7" key="1">
    <citation type="submission" date="2021-01" db="EMBL/GenBank/DDBJ databases">
        <title>Genomic Encyclopedia of Type Strains, Phase IV (KMG-IV): sequencing the most valuable type-strain genomes for metagenomic binning, comparative biology and taxonomic classification.</title>
        <authorList>
            <person name="Goeker M."/>
        </authorList>
    </citation>
    <scope>NUCLEOTIDE SEQUENCE [LARGE SCALE GENOMIC DNA]</scope>
    <source>
        <strain evidence="6 7">DSM 105453</strain>
    </source>
</reference>
<dbReference type="PANTHER" id="PTHR42798:SF4">
    <property type="entry name" value="ABC TRANSPORTER DOMAIN-CONTAINING PROTEIN"/>
    <property type="match status" value="1"/>
</dbReference>
<evidence type="ECO:0000256" key="2">
    <source>
        <dbReference type="ARBA" id="ARBA00022448"/>
    </source>
</evidence>
<evidence type="ECO:0000256" key="4">
    <source>
        <dbReference type="ARBA" id="ARBA00022840"/>
    </source>
</evidence>
<dbReference type="CDD" id="cd03255">
    <property type="entry name" value="ABC_MJ0796_LolCDE_FtsE"/>
    <property type="match status" value="1"/>
</dbReference>
<dbReference type="InterPro" id="IPR003593">
    <property type="entry name" value="AAA+_ATPase"/>
</dbReference>
<sequence>MIQLEEITKTFNTKAVSLQALHKVSLSIKEGEFVAITGTSGSGKTTLLNILGCLDDQTSGKYFLAGEDVSNYNKAKKATIRNELIGFVLQDFALVEHYTVKQNMMLPVMYMKDKKMRKERQQNMEELLTKLGIVHKIKEKTALLSGGQKQRVAIGRALINEPKLILADEPTGALDQKTSQEIMEILNKLYQEGKTVIVVTHDPFVASYCSRIIQIEDGKIVSDS</sequence>
<keyword evidence="4 6" id="KW-0067">ATP-binding</keyword>
<dbReference type="SUPFAM" id="SSF52540">
    <property type="entry name" value="P-loop containing nucleoside triphosphate hydrolases"/>
    <property type="match status" value="1"/>
</dbReference>
<dbReference type="SMART" id="SM00382">
    <property type="entry name" value="AAA"/>
    <property type="match status" value="1"/>
</dbReference>
<name>A0ABS2RE45_9BACI</name>
<comment type="caution">
    <text evidence="6">The sequence shown here is derived from an EMBL/GenBank/DDBJ whole genome shotgun (WGS) entry which is preliminary data.</text>
</comment>
<protein>
    <submittedName>
        <fullName evidence="6">ABC transport system ATP-binding protein</fullName>
    </submittedName>
</protein>
<keyword evidence="7" id="KW-1185">Reference proteome</keyword>
<evidence type="ECO:0000259" key="5">
    <source>
        <dbReference type="PROSITE" id="PS50893"/>
    </source>
</evidence>
<keyword evidence="2" id="KW-0813">Transport</keyword>
<dbReference type="Pfam" id="PF00005">
    <property type="entry name" value="ABC_tran"/>
    <property type="match status" value="1"/>
</dbReference>
<dbReference type="EMBL" id="JAFBFH010000061">
    <property type="protein sequence ID" value="MBM7717630.1"/>
    <property type="molecule type" value="Genomic_DNA"/>
</dbReference>
<evidence type="ECO:0000256" key="3">
    <source>
        <dbReference type="ARBA" id="ARBA00022741"/>
    </source>
</evidence>